<dbReference type="SUPFAM" id="SSF55729">
    <property type="entry name" value="Acyl-CoA N-acyltransferases (Nat)"/>
    <property type="match status" value="1"/>
</dbReference>
<organism evidence="1 2">
    <name type="scientific">Metabacillus litoralis</name>
    <dbReference type="NCBI Taxonomy" id="152268"/>
    <lineage>
        <taxon>Bacteria</taxon>
        <taxon>Bacillati</taxon>
        <taxon>Bacillota</taxon>
        <taxon>Bacilli</taxon>
        <taxon>Bacillales</taxon>
        <taxon>Bacillaceae</taxon>
        <taxon>Metabacillus</taxon>
    </lineage>
</organism>
<dbReference type="EMBL" id="LWSG01000012">
    <property type="protein sequence ID" value="OAS86751.1"/>
    <property type="molecule type" value="Genomic_DNA"/>
</dbReference>
<accession>A0A179SZ86</accession>
<evidence type="ECO:0000313" key="2">
    <source>
        <dbReference type="Proteomes" id="UP000078534"/>
    </source>
</evidence>
<name>A0A179SZ86_9BACI</name>
<evidence type="ECO:0008006" key="3">
    <source>
        <dbReference type="Google" id="ProtNLM"/>
    </source>
</evidence>
<protein>
    <recommendedName>
        <fullName evidence="3">GNAT family N-acetyltransferase</fullName>
    </recommendedName>
</protein>
<reference evidence="2" key="1">
    <citation type="submission" date="2016-04" db="EMBL/GenBank/DDBJ databases">
        <authorList>
            <person name="Lyu Z."/>
            <person name="Lyu W."/>
        </authorList>
    </citation>
    <scope>NUCLEOTIDE SEQUENCE [LARGE SCALE GENOMIC DNA]</scope>
    <source>
        <strain evidence="2">C44</strain>
    </source>
</reference>
<dbReference type="OrthoDB" id="2233009at2"/>
<dbReference type="RefSeq" id="WP_066331209.1">
    <property type="nucleotide sequence ID" value="NZ_LWSG01000012.1"/>
</dbReference>
<evidence type="ECO:0000313" key="1">
    <source>
        <dbReference type="EMBL" id="OAS86751.1"/>
    </source>
</evidence>
<dbReference type="Gene3D" id="3.40.630.30">
    <property type="match status" value="1"/>
</dbReference>
<dbReference type="InterPro" id="IPR016181">
    <property type="entry name" value="Acyl_CoA_acyltransferase"/>
</dbReference>
<proteinExistence type="predicted"/>
<dbReference type="AlphaFoldDB" id="A0A179SZ86"/>
<keyword evidence="2" id="KW-1185">Reference proteome</keyword>
<dbReference type="STRING" id="152268.A6K24_04370"/>
<sequence length="173" mass="20225">MFSKLLDEDTRTNDPEELKEELEDLEFQVFRMQDNLKEIAKRSKVLGVDQAKEDKLVIVYTPEDSQSCKIMLCDCETSYNGKWDFSIQATYANEQNIHIGDIKGPANRGYGSICMDYLKDLAVEQNIPEITGDIAERDWDHVDRLIHFYEKHDFQVEIDYEDKSGEIKWVCNE</sequence>
<gene>
    <name evidence="1" type="ORF">A6K24_04370</name>
</gene>
<comment type="caution">
    <text evidence="1">The sequence shown here is derived from an EMBL/GenBank/DDBJ whole genome shotgun (WGS) entry which is preliminary data.</text>
</comment>
<dbReference type="Proteomes" id="UP000078534">
    <property type="component" value="Unassembled WGS sequence"/>
</dbReference>